<gene>
    <name evidence="3" type="ORF">OXD698_LOCUS45032</name>
</gene>
<dbReference type="Pfam" id="PF01370">
    <property type="entry name" value="Epimerase"/>
    <property type="match status" value="1"/>
</dbReference>
<protein>
    <recommendedName>
        <fullName evidence="2">NAD-dependent epimerase/dehydratase domain-containing protein</fullName>
    </recommendedName>
</protein>
<dbReference type="SUPFAM" id="SSF51735">
    <property type="entry name" value="NAD(P)-binding Rossmann-fold domains"/>
    <property type="match status" value="1"/>
</dbReference>
<dbReference type="AlphaFoldDB" id="A0A820GPR1"/>
<evidence type="ECO:0000313" key="4">
    <source>
        <dbReference type="Proteomes" id="UP000663844"/>
    </source>
</evidence>
<accession>A0A820GPR1</accession>
<comment type="similarity">
    <text evidence="1">Belongs to the NAD(P)-dependent epimerase/dehydratase family.</text>
</comment>
<dbReference type="Gene3D" id="3.90.25.10">
    <property type="entry name" value="UDP-galactose 4-epimerase, domain 1"/>
    <property type="match status" value="1"/>
</dbReference>
<dbReference type="InterPro" id="IPR001509">
    <property type="entry name" value="Epimerase_deHydtase"/>
</dbReference>
<dbReference type="Proteomes" id="UP000663844">
    <property type="component" value="Unassembled WGS sequence"/>
</dbReference>
<dbReference type="EMBL" id="CAJOAZ010014447">
    <property type="protein sequence ID" value="CAF4280526.1"/>
    <property type="molecule type" value="Genomic_DNA"/>
</dbReference>
<sequence>NSQSPCSTSEAIPDHLVRAYANTYNIPFLISYSSNSYGSDEYPEKFILLIINNISRNKSLPIYTNEKYIQDWVYVIDHANTIGIFLCLILI</sequence>
<reference evidence="3" key="1">
    <citation type="submission" date="2021-02" db="EMBL/GenBank/DDBJ databases">
        <authorList>
            <person name="Nowell W R."/>
        </authorList>
    </citation>
    <scope>NUCLEOTIDE SEQUENCE</scope>
</reference>
<evidence type="ECO:0000256" key="1">
    <source>
        <dbReference type="ARBA" id="ARBA00007637"/>
    </source>
</evidence>
<evidence type="ECO:0000259" key="2">
    <source>
        <dbReference type="Pfam" id="PF01370"/>
    </source>
</evidence>
<dbReference type="Gene3D" id="3.40.50.720">
    <property type="entry name" value="NAD(P)-binding Rossmann-like Domain"/>
    <property type="match status" value="1"/>
</dbReference>
<dbReference type="InterPro" id="IPR036291">
    <property type="entry name" value="NAD(P)-bd_dom_sf"/>
</dbReference>
<organism evidence="3 4">
    <name type="scientific">Adineta steineri</name>
    <dbReference type="NCBI Taxonomy" id="433720"/>
    <lineage>
        <taxon>Eukaryota</taxon>
        <taxon>Metazoa</taxon>
        <taxon>Spiralia</taxon>
        <taxon>Gnathifera</taxon>
        <taxon>Rotifera</taxon>
        <taxon>Eurotatoria</taxon>
        <taxon>Bdelloidea</taxon>
        <taxon>Adinetida</taxon>
        <taxon>Adinetidae</taxon>
        <taxon>Adineta</taxon>
    </lineage>
</organism>
<proteinExistence type="inferred from homology"/>
<feature type="domain" description="NAD-dependent epimerase/dehydratase" evidence="2">
    <location>
        <begin position="2"/>
        <end position="82"/>
    </location>
</feature>
<name>A0A820GPR1_9BILA</name>
<dbReference type="PANTHER" id="PTHR43000">
    <property type="entry name" value="DTDP-D-GLUCOSE 4,6-DEHYDRATASE-RELATED"/>
    <property type="match status" value="1"/>
</dbReference>
<feature type="non-terminal residue" evidence="3">
    <location>
        <position position="1"/>
    </location>
</feature>
<evidence type="ECO:0000313" key="3">
    <source>
        <dbReference type="EMBL" id="CAF4280526.1"/>
    </source>
</evidence>
<comment type="caution">
    <text evidence="3">The sequence shown here is derived from an EMBL/GenBank/DDBJ whole genome shotgun (WGS) entry which is preliminary data.</text>
</comment>